<keyword evidence="1" id="KW-0862">Zinc</keyword>
<dbReference type="EMBL" id="KQ982853">
    <property type="protein sequence ID" value="KYQ49821.1"/>
    <property type="molecule type" value="Genomic_DNA"/>
</dbReference>
<sequence length="769" mass="90212">MCSIDICKKEFDNFSKLVKHLKFHIKKKDQIMCPYPQCKNKYTVVSSFTGHMSKMHRNYDYNTDNVRESHDNDDATESTSQFFEPLNKVNGSVVLPNNYRELALEVNDQLNVNSIELEDVDNKISYNTAVESNLFVENVAQFYLKLECQYLLPATTIQYITSEISKMHEETQEIIKKNLTERILKEAFNFDLTIKTNKILATNFKRKKFYKSKFDYVSPIQVLINQQKKTFFAYVPIIETLKRFFMDKSLRNELGHKEPRKKNVLEDFMDGNVFKNNKFFQENPDALRIILYQDAFEIVNPIGAAKIKVVTDLKKMEQERVEIEGKLIKGSLVFITGDNLGSHELGGFIANFSTSEYLCRYCLITRNEFYREDGAYKTYTPRTIESYNDAVNLIENNSVQGIKFNSIFNKLQYFHVCAPGLPPCIGHDLFEGVVAFDLKLYIDYFILKKWFTLIELNTLIDKFHYSIEDRKDKPCVLSATSKRIIGGVCQIWTFLWIFPLLIHDKIKVIHDEVWLCFLLLTEIVEIVCSPTIHKSCLFYLDRIISEYLSMRQRFSDINLRPKHHYLSHYCKLILEFGPLIKVWTMRFESKHRFFKRTTRNLLNFINVVKSLSEKHELFQSLVRLGADSRLELKVFELSHFNIDMYQENIKAAIRKINLPDDIQQCTRVNLKGTEYRNGHALVIRQDGYQENITGRICLFLCSIENDVYAVFEVIESSFIPFLRAYELGRTIGYDCLSLHEIMDFKPMHIYNLGSMLCVKPCYGFVSHYF</sequence>
<dbReference type="PANTHER" id="PTHR31912:SF35">
    <property type="entry name" value="C2H2-TYPE DOMAIN-CONTAINING PROTEIN"/>
    <property type="match status" value="1"/>
</dbReference>
<dbReference type="InterPro" id="IPR013087">
    <property type="entry name" value="Znf_C2H2_type"/>
</dbReference>
<keyword evidence="1" id="KW-0479">Metal-binding</keyword>
<evidence type="ECO:0000313" key="4">
    <source>
        <dbReference type="Proteomes" id="UP000075809"/>
    </source>
</evidence>
<dbReference type="PROSITE" id="PS50157">
    <property type="entry name" value="ZINC_FINGER_C2H2_2"/>
    <property type="match status" value="1"/>
</dbReference>
<name>A0A151WPT7_9HYME</name>
<evidence type="ECO:0000313" key="3">
    <source>
        <dbReference type="EMBL" id="KYQ49821.1"/>
    </source>
</evidence>
<feature type="domain" description="C2H2-type" evidence="2">
    <location>
        <begin position="1"/>
        <end position="29"/>
    </location>
</feature>
<keyword evidence="4" id="KW-1185">Reference proteome</keyword>
<dbReference type="Proteomes" id="UP000075809">
    <property type="component" value="Unassembled WGS sequence"/>
</dbReference>
<protein>
    <recommendedName>
        <fullName evidence="2">C2H2-type domain-containing protein</fullName>
    </recommendedName>
</protein>
<proteinExistence type="predicted"/>
<gene>
    <name evidence="3" type="ORF">ALC60_11103</name>
</gene>
<dbReference type="AlphaFoldDB" id="A0A151WPT7"/>
<dbReference type="GO" id="GO:0008270">
    <property type="term" value="F:zinc ion binding"/>
    <property type="evidence" value="ECO:0007669"/>
    <property type="project" value="UniProtKB-KW"/>
</dbReference>
<dbReference type="STRING" id="64791.A0A151WPT7"/>
<keyword evidence="1" id="KW-0863">Zinc-finger</keyword>
<accession>A0A151WPT7</accession>
<organism evidence="3 4">
    <name type="scientific">Mycetomoellerius zeteki</name>
    <dbReference type="NCBI Taxonomy" id="64791"/>
    <lineage>
        <taxon>Eukaryota</taxon>
        <taxon>Metazoa</taxon>
        <taxon>Ecdysozoa</taxon>
        <taxon>Arthropoda</taxon>
        <taxon>Hexapoda</taxon>
        <taxon>Insecta</taxon>
        <taxon>Pterygota</taxon>
        <taxon>Neoptera</taxon>
        <taxon>Endopterygota</taxon>
        <taxon>Hymenoptera</taxon>
        <taxon>Apocrita</taxon>
        <taxon>Aculeata</taxon>
        <taxon>Formicoidea</taxon>
        <taxon>Formicidae</taxon>
        <taxon>Myrmicinae</taxon>
        <taxon>Mycetomoellerius</taxon>
    </lineage>
</organism>
<evidence type="ECO:0000256" key="1">
    <source>
        <dbReference type="PROSITE-ProRule" id="PRU00042"/>
    </source>
</evidence>
<dbReference type="PANTHER" id="PTHR31912">
    <property type="entry name" value="IP13529P"/>
    <property type="match status" value="1"/>
</dbReference>
<evidence type="ECO:0000259" key="2">
    <source>
        <dbReference type="PROSITE" id="PS50157"/>
    </source>
</evidence>
<dbReference type="PROSITE" id="PS00028">
    <property type="entry name" value="ZINC_FINGER_C2H2_1"/>
    <property type="match status" value="2"/>
</dbReference>
<reference evidence="3 4" key="1">
    <citation type="submission" date="2015-09" db="EMBL/GenBank/DDBJ databases">
        <title>Trachymyrmex zeteki WGS genome.</title>
        <authorList>
            <person name="Nygaard S."/>
            <person name="Hu H."/>
            <person name="Boomsma J."/>
            <person name="Zhang G."/>
        </authorList>
    </citation>
    <scope>NUCLEOTIDE SEQUENCE [LARGE SCALE GENOMIC DNA]</scope>
    <source>
        <strain evidence="3">Tzet28-1</strain>
        <tissue evidence="3">Whole body</tissue>
    </source>
</reference>